<protein>
    <submittedName>
        <fullName evidence="2">Helitron_like_N domain-containing protein</fullName>
    </submittedName>
</protein>
<dbReference type="Pfam" id="PF20209">
    <property type="entry name" value="DUF6570"/>
    <property type="match status" value="1"/>
</dbReference>
<dbReference type="OrthoDB" id="7448201at2759"/>
<proteinExistence type="predicted"/>
<evidence type="ECO:0000313" key="3">
    <source>
        <dbReference type="Proteomes" id="UP000887116"/>
    </source>
</evidence>
<keyword evidence="3" id="KW-1185">Reference proteome</keyword>
<evidence type="ECO:0000259" key="1">
    <source>
        <dbReference type="Pfam" id="PF20209"/>
    </source>
</evidence>
<organism evidence="2 3">
    <name type="scientific">Trichonephila clavata</name>
    <name type="common">Joro spider</name>
    <name type="synonym">Nephila clavata</name>
    <dbReference type="NCBI Taxonomy" id="2740835"/>
    <lineage>
        <taxon>Eukaryota</taxon>
        <taxon>Metazoa</taxon>
        <taxon>Ecdysozoa</taxon>
        <taxon>Arthropoda</taxon>
        <taxon>Chelicerata</taxon>
        <taxon>Arachnida</taxon>
        <taxon>Araneae</taxon>
        <taxon>Araneomorphae</taxon>
        <taxon>Entelegynae</taxon>
        <taxon>Araneoidea</taxon>
        <taxon>Nephilidae</taxon>
        <taxon>Trichonephila</taxon>
    </lineage>
</organism>
<gene>
    <name evidence="2" type="ORF">TNCT_454931</name>
</gene>
<feature type="domain" description="DUF6570" evidence="1">
    <location>
        <begin position="119"/>
        <end position="194"/>
    </location>
</feature>
<name>A0A8X6GPR2_TRICU</name>
<dbReference type="AlphaFoldDB" id="A0A8X6GPR2"/>
<sequence length="202" mass="22676">MNVTERINDCAITSAAGAIEITQVDDEIASILTPDRIGIDCVRSLFMKTNMVAASARFTTTFVNSPFGHKCNVSDRLRFLRSLKPTKEKHLPLLNNTFFEELVACFKLRATCKNSLDSDKVPTLSRLNGFVYLAKQHRLPALDPISARLISPQLPFMRIRRLRYDGSYGIIGQVINVPVDVDTMVPQLPSQLDYDQVFSVNI</sequence>
<accession>A0A8X6GPR2</accession>
<comment type="caution">
    <text evidence="2">The sequence shown here is derived from an EMBL/GenBank/DDBJ whole genome shotgun (WGS) entry which is preliminary data.</text>
</comment>
<dbReference type="Proteomes" id="UP000887116">
    <property type="component" value="Unassembled WGS sequence"/>
</dbReference>
<dbReference type="InterPro" id="IPR046700">
    <property type="entry name" value="DUF6570"/>
</dbReference>
<reference evidence="2" key="1">
    <citation type="submission" date="2020-07" db="EMBL/GenBank/DDBJ databases">
        <title>Multicomponent nature underlies the extraordinary mechanical properties of spider dragline silk.</title>
        <authorList>
            <person name="Kono N."/>
            <person name="Nakamura H."/>
            <person name="Mori M."/>
            <person name="Yoshida Y."/>
            <person name="Ohtoshi R."/>
            <person name="Malay A.D."/>
            <person name="Moran D.A.P."/>
            <person name="Tomita M."/>
            <person name="Numata K."/>
            <person name="Arakawa K."/>
        </authorList>
    </citation>
    <scope>NUCLEOTIDE SEQUENCE</scope>
</reference>
<dbReference type="EMBL" id="BMAO01025997">
    <property type="protein sequence ID" value="GFR06380.1"/>
    <property type="molecule type" value="Genomic_DNA"/>
</dbReference>
<evidence type="ECO:0000313" key="2">
    <source>
        <dbReference type="EMBL" id="GFR06380.1"/>
    </source>
</evidence>